<keyword evidence="6" id="KW-1185">Reference proteome</keyword>
<dbReference type="InterPro" id="IPR050832">
    <property type="entry name" value="Bact_Acetyltransf"/>
</dbReference>
<dbReference type="InterPro" id="IPR036263">
    <property type="entry name" value="Chorismate_II_sf"/>
</dbReference>
<evidence type="ECO:0000313" key="6">
    <source>
        <dbReference type="Proteomes" id="UP000516957"/>
    </source>
</evidence>
<comment type="caution">
    <text evidence="5">The sequence shown here is derived from an EMBL/GenBank/DDBJ whole genome shotgun (WGS) entry which is preliminary data.</text>
</comment>
<accession>A0A7Y9F2R0</accession>
<feature type="domain" description="N-acetyltransferase" evidence="4">
    <location>
        <begin position="9"/>
        <end position="154"/>
    </location>
</feature>
<reference evidence="5 6" key="1">
    <citation type="submission" date="2020-07" db="EMBL/GenBank/DDBJ databases">
        <title>Sequencing the genomes of 1000 actinobacteria strains.</title>
        <authorList>
            <person name="Klenk H.-P."/>
        </authorList>
    </citation>
    <scope>NUCLEOTIDE SEQUENCE [LARGE SCALE GENOMIC DNA]</scope>
    <source>
        <strain evidence="5 6">DSM 18965</strain>
    </source>
</reference>
<dbReference type="Gene3D" id="1.20.59.10">
    <property type="entry name" value="Chorismate mutase"/>
    <property type="match status" value="1"/>
</dbReference>
<dbReference type="Pfam" id="PF00583">
    <property type="entry name" value="Acetyltransf_1"/>
    <property type="match status" value="1"/>
</dbReference>
<dbReference type="RefSeq" id="WP_179616126.1">
    <property type="nucleotide sequence ID" value="NZ_CP059163.1"/>
</dbReference>
<dbReference type="CDD" id="cd04301">
    <property type="entry name" value="NAT_SF"/>
    <property type="match status" value="1"/>
</dbReference>
<sequence>MPTDASADLWLRPAEPGEGAALAAVHLAARRAAPMPEPVHDPADVTRWLSGRLESDEVWVADLAGHGVVGYARLTPGWLDDLYVAPVAARRGVGSALLDLVKSRLPEGFCLWVFASNAPARAFYARHGLVELEATDGSANEEGAPDVRMAWPGADPLRFLRGLVDDVDAQLGDLLARRAALTRAIQPFKGSTRRDPGRERAVAEALAARAPELGAERLERIAHVIITESLEAAAERP</sequence>
<dbReference type="InterPro" id="IPR000182">
    <property type="entry name" value="GNAT_dom"/>
</dbReference>
<keyword evidence="2" id="KW-0012">Acyltransferase</keyword>
<name>A0A7Y9F2R0_9ACTN</name>
<keyword evidence="1" id="KW-0808">Transferase</keyword>
<gene>
    <name evidence="5" type="ORF">BKA08_002770</name>
</gene>
<evidence type="ECO:0000259" key="3">
    <source>
        <dbReference type="PROSITE" id="PS51168"/>
    </source>
</evidence>
<proteinExistence type="predicted"/>
<dbReference type="GO" id="GO:0004106">
    <property type="term" value="F:chorismate mutase activity"/>
    <property type="evidence" value="ECO:0007669"/>
    <property type="project" value="InterPro"/>
</dbReference>
<organism evidence="5 6">
    <name type="scientific">Nocardioides marinisabuli</name>
    <dbReference type="NCBI Taxonomy" id="419476"/>
    <lineage>
        <taxon>Bacteria</taxon>
        <taxon>Bacillati</taxon>
        <taxon>Actinomycetota</taxon>
        <taxon>Actinomycetes</taxon>
        <taxon>Propionibacteriales</taxon>
        <taxon>Nocardioidaceae</taxon>
        <taxon>Nocardioides</taxon>
    </lineage>
</organism>
<dbReference type="Proteomes" id="UP000516957">
    <property type="component" value="Unassembled WGS sequence"/>
</dbReference>
<dbReference type="EMBL" id="JACCBE010000001">
    <property type="protein sequence ID" value="NYD58532.1"/>
    <property type="molecule type" value="Genomic_DNA"/>
</dbReference>
<dbReference type="PANTHER" id="PTHR43877">
    <property type="entry name" value="AMINOALKYLPHOSPHONATE N-ACETYLTRANSFERASE-RELATED-RELATED"/>
    <property type="match status" value="1"/>
</dbReference>
<dbReference type="AlphaFoldDB" id="A0A7Y9F2R0"/>
<feature type="domain" description="Chorismate mutase" evidence="3">
    <location>
        <begin position="151"/>
        <end position="237"/>
    </location>
</feature>
<dbReference type="PROSITE" id="PS51168">
    <property type="entry name" value="CHORISMATE_MUT_2"/>
    <property type="match status" value="1"/>
</dbReference>
<dbReference type="PANTHER" id="PTHR43877:SF1">
    <property type="entry name" value="ACETYLTRANSFERASE"/>
    <property type="match status" value="1"/>
</dbReference>
<dbReference type="SUPFAM" id="SSF55729">
    <property type="entry name" value="Acyl-CoA N-acyltransferases (Nat)"/>
    <property type="match status" value="1"/>
</dbReference>
<dbReference type="InterPro" id="IPR002701">
    <property type="entry name" value="CM_II_prokaryot"/>
</dbReference>
<dbReference type="PROSITE" id="PS51186">
    <property type="entry name" value="GNAT"/>
    <property type="match status" value="1"/>
</dbReference>
<dbReference type="GO" id="GO:0016747">
    <property type="term" value="F:acyltransferase activity, transferring groups other than amino-acyl groups"/>
    <property type="evidence" value="ECO:0007669"/>
    <property type="project" value="InterPro"/>
</dbReference>
<evidence type="ECO:0000256" key="2">
    <source>
        <dbReference type="ARBA" id="ARBA00023315"/>
    </source>
</evidence>
<dbReference type="SUPFAM" id="SSF48600">
    <property type="entry name" value="Chorismate mutase II"/>
    <property type="match status" value="1"/>
</dbReference>
<dbReference type="Pfam" id="PF01817">
    <property type="entry name" value="CM_2"/>
    <property type="match status" value="1"/>
</dbReference>
<dbReference type="InterPro" id="IPR016181">
    <property type="entry name" value="Acyl_CoA_acyltransferase"/>
</dbReference>
<evidence type="ECO:0000313" key="5">
    <source>
        <dbReference type="EMBL" id="NYD58532.1"/>
    </source>
</evidence>
<evidence type="ECO:0000259" key="4">
    <source>
        <dbReference type="PROSITE" id="PS51186"/>
    </source>
</evidence>
<dbReference type="InterPro" id="IPR036979">
    <property type="entry name" value="CM_dom_sf"/>
</dbReference>
<dbReference type="Gene3D" id="3.40.630.30">
    <property type="match status" value="1"/>
</dbReference>
<protein>
    <submittedName>
        <fullName evidence="5">Chorismate mutase</fullName>
    </submittedName>
</protein>
<dbReference type="GO" id="GO:0046417">
    <property type="term" value="P:chorismate metabolic process"/>
    <property type="evidence" value="ECO:0007669"/>
    <property type="project" value="InterPro"/>
</dbReference>
<evidence type="ECO:0000256" key="1">
    <source>
        <dbReference type="ARBA" id="ARBA00022679"/>
    </source>
</evidence>
<dbReference type="SMART" id="SM00830">
    <property type="entry name" value="CM_2"/>
    <property type="match status" value="1"/>
</dbReference>